<accession>A0A6J7H6V9</accession>
<protein>
    <submittedName>
        <fullName evidence="3">Unannotated protein</fullName>
    </submittedName>
</protein>
<dbReference type="Pfam" id="PF09995">
    <property type="entry name" value="MPAB_Lcp_cat"/>
    <property type="match status" value="1"/>
</dbReference>
<sequence length="315" mass="35056">MEKFPTQDEFEQYVDPEHGIWDPQGEIIKTRNRTHAVAILAGAYINSFHHRIAQIMAAKSISGRDPLRRTDDTLNLLDQIEFGDSPTALKAANSLWAIHTHLTSTMEDGSPVSATEPNLLSASLVGGFRTTASQQALMHSHRSHKDVLKSRDQIFASYWVEYERQAAAVGIPAGYLPSDPGAAIDWWAEELRANMVIDANQNSVEGFVKNYTATAVGQTDISNRIQNLFQQHLEARVTTEMVKAVAYYAAPDPIPEFIYPKGVPVHVRAELLAAPLADRFLPDWFFGNVPHECPEAARVMARIVSEEHDRLSDGQ</sequence>
<dbReference type="GO" id="GO:0016491">
    <property type="term" value="F:oxidoreductase activity"/>
    <property type="evidence" value="ECO:0007669"/>
    <property type="project" value="InterPro"/>
</dbReference>
<gene>
    <name evidence="2" type="ORF">UFOPK2683_01378</name>
    <name evidence="3" type="ORF">UFOPK3605_01381</name>
    <name evidence="4" type="ORF">UFOPK3897_01506</name>
    <name evidence="5" type="ORF">UFOPK4121_01683</name>
</gene>
<proteinExistence type="predicted"/>
<dbReference type="EMBL" id="CAFBMM010000092">
    <property type="protein sequence ID" value="CAB4915374.1"/>
    <property type="molecule type" value="Genomic_DNA"/>
</dbReference>
<evidence type="ECO:0000313" key="4">
    <source>
        <dbReference type="EMBL" id="CAB4987186.1"/>
    </source>
</evidence>
<dbReference type="EMBL" id="CAFBPQ010000101">
    <property type="protein sequence ID" value="CAB5033980.1"/>
    <property type="molecule type" value="Genomic_DNA"/>
</dbReference>
<name>A0A6J7H6V9_9ZZZZ</name>
<dbReference type="AlphaFoldDB" id="A0A6J7H6V9"/>
<evidence type="ECO:0000313" key="3">
    <source>
        <dbReference type="EMBL" id="CAB4915374.1"/>
    </source>
</evidence>
<reference evidence="3" key="1">
    <citation type="submission" date="2020-05" db="EMBL/GenBank/DDBJ databases">
        <authorList>
            <person name="Chiriac C."/>
            <person name="Salcher M."/>
            <person name="Ghai R."/>
            <person name="Kavagutti S V."/>
        </authorList>
    </citation>
    <scope>NUCLEOTIDE SEQUENCE</scope>
</reference>
<dbReference type="EMBL" id="CAEZYK010000100">
    <property type="protein sequence ID" value="CAB4732556.1"/>
    <property type="molecule type" value="Genomic_DNA"/>
</dbReference>
<dbReference type="EMBL" id="CAFBOF010000052">
    <property type="protein sequence ID" value="CAB4987186.1"/>
    <property type="molecule type" value="Genomic_DNA"/>
</dbReference>
<evidence type="ECO:0000313" key="2">
    <source>
        <dbReference type="EMBL" id="CAB4732556.1"/>
    </source>
</evidence>
<evidence type="ECO:0000313" key="5">
    <source>
        <dbReference type="EMBL" id="CAB5033980.1"/>
    </source>
</evidence>
<dbReference type="InterPro" id="IPR018713">
    <property type="entry name" value="MPAB/Lcp_cat_dom"/>
</dbReference>
<evidence type="ECO:0000259" key="1">
    <source>
        <dbReference type="Pfam" id="PF09995"/>
    </source>
</evidence>
<organism evidence="3">
    <name type="scientific">freshwater metagenome</name>
    <dbReference type="NCBI Taxonomy" id="449393"/>
    <lineage>
        <taxon>unclassified sequences</taxon>
        <taxon>metagenomes</taxon>
        <taxon>ecological metagenomes</taxon>
    </lineage>
</organism>
<feature type="domain" description="ER-bound oxygenase mpaB/mpaB'/Rubber oxygenase catalytic" evidence="1">
    <location>
        <begin position="36"/>
        <end position="254"/>
    </location>
</feature>